<evidence type="ECO:0000313" key="2">
    <source>
        <dbReference type="Proteomes" id="UP000559182"/>
    </source>
</evidence>
<sequence>MRDAEEVGEAEWMRYALLRIHRLVDKPRADMTEDEFTIFTFAQNALALGDPVIAAPARGAGVRLCRICLAEWTFRSTPDHVHGCPAGRSSASQIETEDGAV</sequence>
<dbReference type="Proteomes" id="UP000559182">
    <property type="component" value="Unassembled WGS sequence"/>
</dbReference>
<proteinExistence type="predicted"/>
<reference evidence="1 2" key="1">
    <citation type="submission" date="2020-08" db="EMBL/GenBank/DDBJ databases">
        <title>Sequencing the genomes of 1000 actinobacteria strains.</title>
        <authorList>
            <person name="Klenk H.-P."/>
        </authorList>
    </citation>
    <scope>NUCLEOTIDE SEQUENCE [LARGE SCALE GENOMIC DNA]</scope>
    <source>
        <strain evidence="1 2">DSM 105369</strain>
    </source>
</reference>
<dbReference type="RefSeq" id="WP_183317980.1">
    <property type="nucleotide sequence ID" value="NZ_JACHVQ010000001.1"/>
</dbReference>
<name>A0A839N2H1_9MICO</name>
<accession>A0A839N2H1</accession>
<evidence type="ECO:0000313" key="1">
    <source>
        <dbReference type="EMBL" id="MBB2890113.1"/>
    </source>
</evidence>
<dbReference type="EMBL" id="JACHVQ010000001">
    <property type="protein sequence ID" value="MBB2890113.1"/>
    <property type="molecule type" value="Genomic_DNA"/>
</dbReference>
<protein>
    <submittedName>
        <fullName evidence="1">Uncharacterized protein</fullName>
    </submittedName>
</protein>
<gene>
    <name evidence="1" type="ORF">FHU39_000097</name>
</gene>
<organism evidence="1 2">
    <name type="scientific">Flexivirga oryzae</name>
    <dbReference type="NCBI Taxonomy" id="1794944"/>
    <lineage>
        <taxon>Bacteria</taxon>
        <taxon>Bacillati</taxon>
        <taxon>Actinomycetota</taxon>
        <taxon>Actinomycetes</taxon>
        <taxon>Micrococcales</taxon>
        <taxon>Dermacoccaceae</taxon>
        <taxon>Flexivirga</taxon>
    </lineage>
</organism>
<comment type="caution">
    <text evidence="1">The sequence shown here is derived from an EMBL/GenBank/DDBJ whole genome shotgun (WGS) entry which is preliminary data.</text>
</comment>
<dbReference type="AlphaFoldDB" id="A0A839N2H1"/>
<keyword evidence="2" id="KW-1185">Reference proteome</keyword>